<feature type="compositionally biased region" description="Acidic residues" evidence="1">
    <location>
        <begin position="287"/>
        <end position="300"/>
    </location>
</feature>
<dbReference type="OrthoDB" id="6288785at2759"/>
<dbReference type="Proteomes" id="UP000186303">
    <property type="component" value="Chromosome 1"/>
</dbReference>
<dbReference type="EMBL" id="LT671821">
    <property type="protein sequence ID" value="SHO76380.1"/>
    <property type="molecule type" value="Genomic_DNA"/>
</dbReference>
<accession>A0A1M8A1N1</accession>
<name>A0A1M8A1N1_MALS4</name>
<feature type="compositionally biased region" description="Acidic residues" evidence="1">
    <location>
        <begin position="563"/>
        <end position="575"/>
    </location>
</feature>
<evidence type="ECO:0000256" key="1">
    <source>
        <dbReference type="SAM" id="MobiDB-lite"/>
    </source>
</evidence>
<evidence type="ECO:0000313" key="4">
    <source>
        <dbReference type="Proteomes" id="UP000186303"/>
    </source>
</evidence>
<feature type="compositionally biased region" description="Polar residues" evidence="1">
    <location>
        <begin position="154"/>
        <end position="163"/>
    </location>
</feature>
<feature type="region of interest" description="Disordered" evidence="1">
    <location>
        <begin position="492"/>
        <end position="535"/>
    </location>
</feature>
<evidence type="ECO:0000313" key="3">
    <source>
        <dbReference type="EMBL" id="SHO76380.1"/>
    </source>
</evidence>
<evidence type="ECO:0000259" key="2">
    <source>
        <dbReference type="PROSITE" id="PS50006"/>
    </source>
</evidence>
<feature type="region of interest" description="Disordered" evidence="1">
    <location>
        <begin position="126"/>
        <end position="334"/>
    </location>
</feature>
<dbReference type="OMA" id="PYVPVRR"/>
<feature type="compositionally biased region" description="Polar residues" evidence="1">
    <location>
        <begin position="398"/>
        <end position="412"/>
    </location>
</feature>
<dbReference type="PROSITE" id="PS50006">
    <property type="entry name" value="FHA_DOMAIN"/>
    <property type="match status" value="1"/>
</dbReference>
<keyword evidence="4" id="KW-1185">Reference proteome</keyword>
<dbReference type="InterPro" id="IPR008984">
    <property type="entry name" value="SMAD_FHA_dom_sf"/>
</dbReference>
<organism evidence="3 4">
    <name type="scientific">Malassezia sympodialis (strain ATCC 42132)</name>
    <name type="common">Atopic eczema-associated yeast</name>
    <dbReference type="NCBI Taxonomy" id="1230383"/>
    <lineage>
        <taxon>Eukaryota</taxon>
        <taxon>Fungi</taxon>
        <taxon>Dikarya</taxon>
        <taxon>Basidiomycota</taxon>
        <taxon>Ustilaginomycotina</taxon>
        <taxon>Malasseziomycetes</taxon>
        <taxon>Malasseziales</taxon>
        <taxon>Malasseziaceae</taxon>
        <taxon>Malassezia</taxon>
    </lineage>
</organism>
<feature type="region of interest" description="Disordered" evidence="1">
    <location>
        <begin position="551"/>
        <end position="592"/>
    </location>
</feature>
<feature type="region of interest" description="Disordered" evidence="1">
    <location>
        <begin position="374"/>
        <end position="454"/>
    </location>
</feature>
<reference evidence="4" key="1">
    <citation type="journal article" date="2017" name="Nucleic Acids Res.">
        <title>Proteogenomics produces comprehensive and highly accurate protein-coding gene annotation in a complete genome assembly of Malassezia sympodialis.</title>
        <authorList>
            <person name="Zhu Y."/>
            <person name="Engstroem P.G."/>
            <person name="Tellgren-Roth C."/>
            <person name="Baudo C.D."/>
            <person name="Kennell J.C."/>
            <person name="Sun S."/>
            <person name="Billmyre R.B."/>
            <person name="Schroeder M.S."/>
            <person name="Andersson A."/>
            <person name="Holm T."/>
            <person name="Sigurgeirsson B."/>
            <person name="Wu G."/>
            <person name="Sankaranarayanan S.R."/>
            <person name="Siddharthan R."/>
            <person name="Sanyal K."/>
            <person name="Lundeberg J."/>
            <person name="Nystedt B."/>
            <person name="Boekhout T."/>
            <person name="Dawson T.L. Jr."/>
            <person name="Heitman J."/>
            <person name="Scheynius A."/>
            <person name="Lehtioe J."/>
        </authorList>
    </citation>
    <scope>NUCLEOTIDE SEQUENCE [LARGE SCALE GENOMIC DNA]</scope>
    <source>
        <strain evidence="4">ATCC 42132</strain>
    </source>
</reference>
<feature type="compositionally biased region" description="Polar residues" evidence="1">
    <location>
        <begin position="831"/>
        <end position="840"/>
    </location>
</feature>
<protein>
    <recommendedName>
        <fullName evidence="2">FHA domain-containing protein</fullName>
    </recommendedName>
</protein>
<dbReference type="SMART" id="SM00240">
    <property type="entry name" value="FHA"/>
    <property type="match status" value="1"/>
</dbReference>
<proteinExistence type="predicted"/>
<dbReference type="AlphaFoldDB" id="A0A1M8A1N1"/>
<feature type="compositionally biased region" description="Basic and acidic residues" evidence="1">
    <location>
        <begin position="222"/>
        <end position="256"/>
    </location>
</feature>
<feature type="compositionally biased region" description="Low complexity" evidence="1">
    <location>
        <begin position="131"/>
        <end position="152"/>
    </location>
</feature>
<dbReference type="InterPro" id="IPR000253">
    <property type="entry name" value="FHA_dom"/>
</dbReference>
<feature type="compositionally biased region" description="Polar residues" evidence="1">
    <location>
        <begin position="263"/>
        <end position="275"/>
    </location>
</feature>
<dbReference type="VEuPathDB" id="FungiDB:MSYG_0718"/>
<dbReference type="CDD" id="cd22673">
    <property type="entry name" value="FHA_Ki67"/>
    <property type="match status" value="1"/>
</dbReference>
<gene>
    <name evidence="3" type="ORF">MSYG_0718</name>
</gene>
<feature type="compositionally biased region" description="Basic and acidic residues" evidence="1">
    <location>
        <begin position="576"/>
        <end position="592"/>
    </location>
</feature>
<feature type="region of interest" description="Disordered" evidence="1">
    <location>
        <begin position="822"/>
        <end position="864"/>
    </location>
</feature>
<dbReference type="Gene3D" id="2.60.200.20">
    <property type="match status" value="1"/>
</dbReference>
<feature type="domain" description="FHA" evidence="2">
    <location>
        <begin position="41"/>
        <end position="90"/>
    </location>
</feature>
<dbReference type="SUPFAM" id="SSF49879">
    <property type="entry name" value="SMAD/FHA domain"/>
    <property type="match status" value="1"/>
</dbReference>
<dbReference type="Pfam" id="PF00498">
    <property type="entry name" value="FHA"/>
    <property type="match status" value="1"/>
</dbReference>
<sequence>MVWQLAQAGHPDEPCSRFGTLTLLGDHEGDAARFWIQKKITLLGRAMTSDVRLLLGDVSRVHARICMDENDCAFLEVLGTNGLWHNDKLIQPDSPPTPWPLSEGDVLRISQHKFCFSYATVNKENGKNCEQEPQQAVAEQQTQPSPSSTESSPDNKTAKQQAAPTPMRRSARIRARTSLPSLRHGWTPEKALRPVPLTQLPTTSVHHRLDLASPSTGKIRPRQREPAPPDESLREVVEDDRLSSSKEEEHALHDTDPPFSLAASPTKQDISQEMDLSSMDPNCKEAEQDDAWDDVDENDENASVGSVGLRMEDTSRQSEPICEPTSSSSPARVGTRYPMVARQQNGTPSPLIWSPSKSRKVSLRTATLLKRSAQLPVLPIPETTRRTPLPAQFAEPASSGSLDMDISSTMPLQESDNSSSDDESEVERSLELQVHPEAQEEPPSATNTPHGIYLKPRVLSQKFLTPQVERGKNPAHRRLSLEYSRLSTNASATELEHKSSWQWLKGKLSPGKQNRATAEKASDATKTGPDPGVDNELQKSILHEKEVAIQNDQDTAHIQRSEESDDDDFFDTDDELTGKVDDPDTTTTKDDNIPALSSLLVHPPEPVVSNSSYTPSNRQSMDALPTPDMHLLKHVFAEPKPTMTAESTMADFRHLIYHDERNTATASDMSLGSVWAALEMDTQKSKVEPSQYAMDMYGKQDNQRPAAMSKSSLHVPDPLKGMSTQHRADNDITQRVNSEFTPMTQRSVRSITKKEPYVPVRRQLPQRNAVKSSRIGSLSTTATRISTATGGDVKENLPKMSASIPAAPVHAARSTADNAKATFIPVPKSAGTKSSSTMLTHRNRRTTRAMESRTNVSSHDGQVR</sequence>
<feature type="compositionally biased region" description="Polar residues" evidence="1">
    <location>
        <begin position="852"/>
        <end position="864"/>
    </location>
</feature>